<accession>Q7RKC0</accession>
<dbReference type="AlphaFoldDB" id="Q7RKC0"/>
<evidence type="ECO:0000313" key="2">
    <source>
        <dbReference type="Proteomes" id="UP000008553"/>
    </source>
</evidence>
<reference evidence="1 2" key="1">
    <citation type="journal article" date="2002" name="Nature">
        <title>Genome sequence and comparative analysis of the model rodent malaria parasite Plasmodium yoelii yoelii.</title>
        <authorList>
            <person name="Carlton J.M."/>
            <person name="Angiuoli S.V."/>
            <person name="Suh B.B."/>
            <person name="Kooij T.W."/>
            <person name="Pertea M."/>
            <person name="Silva J.C."/>
            <person name="Ermolaeva M.D."/>
            <person name="Allen J.E."/>
            <person name="Selengut J.D."/>
            <person name="Koo H.L."/>
            <person name="Peterson J.D."/>
            <person name="Pop M."/>
            <person name="Kosack D.S."/>
            <person name="Shumway M.F."/>
            <person name="Bidwell S.L."/>
            <person name="Shallom S.J."/>
            <person name="van Aken S.E."/>
            <person name="Riedmuller S.B."/>
            <person name="Feldblyum T.V."/>
            <person name="Cho J.K."/>
            <person name="Quackenbush J."/>
            <person name="Sedegah M."/>
            <person name="Shoaibi A."/>
            <person name="Cummings L.M."/>
            <person name="Florens L."/>
            <person name="Yates J.R."/>
            <person name="Raine J.D."/>
            <person name="Sinden R.E."/>
            <person name="Harris M.A."/>
            <person name="Cunningham D.A."/>
            <person name="Preiser P.R."/>
            <person name="Bergman L.W."/>
            <person name="Vaidya A.B."/>
            <person name="van Lin L.H."/>
            <person name="Janse C.J."/>
            <person name="Waters A.P."/>
            <person name="Smith H.O."/>
            <person name="White O.R."/>
            <person name="Salzberg S.L."/>
            <person name="Venter J.C."/>
            <person name="Fraser C.M."/>
            <person name="Hoffman S.L."/>
            <person name="Gardner M.J."/>
            <person name="Carucci D.J."/>
        </authorList>
    </citation>
    <scope>NUCLEOTIDE SEQUENCE [LARGE SCALE GENOMIC DNA]</scope>
    <source>
        <strain evidence="1 2">17XNL</strain>
    </source>
</reference>
<gene>
    <name evidence="1" type="ORF">PY02981</name>
</gene>
<comment type="caution">
    <text evidence="1">The sequence shown here is derived from an EMBL/GenBank/DDBJ whole genome shotgun (WGS) entry which is preliminary data.</text>
</comment>
<name>Q7RKC0_PLAYO</name>
<dbReference type="Proteomes" id="UP000008553">
    <property type="component" value="Unassembled WGS sequence"/>
</dbReference>
<feature type="non-terminal residue" evidence="1">
    <location>
        <position position="1"/>
    </location>
</feature>
<protein>
    <submittedName>
        <fullName evidence="1">Uncharacterized protein</fullName>
    </submittedName>
</protein>
<evidence type="ECO:0000313" key="1">
    <source>
        <dbReference type="EMBL" id="EAA22504.1"/>
    </source>
</evidence>
<dbReference type="PaxDb" id="73239-Q7RKC0"/>
<dbReference type="EMBL" id="AABL01000842">
    <property type="protein sequence ID" value="EAA22504.1"/>
    <property type="molecule type" value="Genomic_DNA"/>
</dbReference>
<dbReference type="InParanoid" id="Q7RKC0"/>
<keyword evidence="2" id="KW-1185">Reference proteome</keyword>
<proteinExistence type="predicted"/>
<sequence>KYENTVLGENIKSLIDEINEIKESRGDNNKILFDDKLIQCLENDEKKNGNEKNITDVILRGPCDAFLKNLHTNYIDNTTKNIAKKNNKKGIRINEIYEKNILLKKFYK</sequence>
<organism evidence="1 2">
    <name type="scientific">Plasmodium yoelii yoelii</name>
    <dbReference type="NCBI Taxonomy" id="73239"/>
    <lineage>
        <taxon>Eukaryota</taxon>
        <taxon>Sar</taxon>
        <taxon>Alveolata</taxon>
        <taxon>Apicomplexa</taxon>
        <taxon>Aconoidasida</taxon>
        <taxon>Haemosporida</taxon>
        <taxon>Plasmodiidae</taxon>
        <taxon>Plasmodium</taxon>
        <taxon>Plasmodium (Vinckeia)</taxon>
    </lineage>
</organism>
<dbReference type="STRING" id="73239.Q7RKC0"/>